<dbReference type="GO" id="GO:0000978">
    <property type="term" value="F:RNA polymerase II cis-regulatory region sequence-specific DNA binding"/>
    <property type="evidence" value="ECO:0007669"/>
    <property type="project" value="TreeGrafter"/>
</dbReference>
<dbReference type="GO" id="GO:0005634">
    <property type="term" value="C:nucleus"/>
    <property type="evidence" value="ECO:0007669"/>
    <property type="project" value="UniProtKB-SubCell"/>
</dbReference>
<evidence type="ECO:0000256" key="5">
    <source>
        <dbReference type="ARBA" id="ARBA00023163"/>
    </source>
</evidence>
<evidence type="ECO:0000256" key="3">
    <source>
        <dbReference type="ARBA" id="ARBA00023015"/>
    </source>
</evidence>
<dbReference type="InterPro" id="IPR000818">
    <property type="entry name" value="TEA/ATTS_dom"/>
</dbReference>
<comment type="similarity">
    <text evidence="2">Belongs to the TEC1 family.</text>
</comment>
<keyword evidence="7" id="KW-0183">Conidiation</keyword>
<dbReference type="InterPro" id="IPR050937">
    <property type="entry name" value="TEC1_TEAD_TF"/>
</dbReference>
<dbReference type="OrthoDB" id="10006572at2759"/>
<feature type="domain" description="TEA" evidence="10">
    <location>
        <begin position="121"/>
        <end position="195"/>
    </location>
</feature>
<comment type="subcellular location">
    <subcellularLocation>
        <location evidence="1">Nucleus</location>
    </subcellularLocation>
</comment>
<organism evidence="11 12">
    <name type="scientific">Aspergillus pseudotamarii</name>
    <dbReference type="NCBI Taxonomy" id="132259"/>
    <lineage>
        <taxon>Eukaryota</taxon>
        <taxon>Fungi</taxon>
        <taxon>Dikarya</taxon>
        <taxon>Ascomycota</taxon>
        <taxon>Pezizomycotina</taxon>
        <taxon>Eurotiomycetes</taxon>
        <taxon>Eurotiomycetidae</taxon>
        <taxon>Eurotiales</taxon>
        <taxon>Aspergillaceae</taxon>
        <taxon>Aspergillus</taxon>
        <taxon>Aspergillus subgen. Circumdati</taxon>
    </lineage>
</organism>
<evidence type="ECO:0000256" key="8">
    <source>
        <dbReference type="PROSITE-ProRule" id="PRU00505"/>
    </source>
</evidence>
<dbReference type="Proteomes" id="UP000325672">
    <property type="component" value="Unassembled WGS sequence"/>
</dbReference>
<evidence type="ECO:0000313" key="11">
    <source>
        <dbReference type="EMBL" id="KAE8138926.1"/>
    </source>
</evidence>
<keyword evidence="3" id="KW-0805">Transcription regulation</keyword>
<protein>
    <submittedName>
        <fullName evidence="11">TEA/ATTS domain family-domain-containing protein</fullName>
    </submittedName>
</protein>
<feature type="compositionally biased region" description="Polar residues" evidence="9">
    <location>
        <begin position="1"/>
        <end position="37"/>
    </location>
</feature>
<evidence type="ECO:0000256" key="9">
    <source>
        <dbReference type="SAM" id="MobiDB-lite"/>
    </source>
</evidence>
<evidence type="ECO:0000256" key="6">
    <source>
        <dbReference type="ARBA" id="ARBA00023242"/>
    </source>
</evidence>
<keyword evidence="4" id="KW-0010">Activator</keyword>
<dbReference type="PANTHER" id="PTHR11834">
    <property type="entry name" value="TRANSCRIPTIONAL ENHANCER FACTOR TEF RELATED"/>
    <property type="match status" value="1"/>
</dbReference>
<feature type="compositionally biased region" description="Polar residues" evidence="9">
    <location>
        <begin position="663"/>
        <end position="676"/>
    </location>
</feature>
<evidence type="ECO:0000256" key="2">
    <source>
        <dbReference type="ARBA" id="ARBA00008421"/>
    </source>
</evidence>
<dbReference type="GO" id="GO:0000981">
    <property type="term" value="F:DNA-binding transcription factor activity, RNA polymerase II-specific"/>
    <property type="evidence" value="ECO:0007669"/>
    <property type="project" value="TreeGrafter"/>
</dbReference>
<dbReference type="Pfam" id="PF01285">
    <property type="entry name" value="TEA"/>
    <property type="match status" value="1"/>
</dbReference>
<evidence type="ECO:0000256" key="1">
    <source>
        <dbReference type="ARBA" id="ARBA00004123"/>
    </source>
</evidence>
<feature type="region of interest" description="Disordered" evidence="9">
    <location>
        <begin position="1"/>
        <end position="72"/>
    </location>
</feature>
<keyword evidence="7" id="KW-0749">Sporulation</keyword>
<feature type="compositionally biased region" description="Polar residues" evidence="9">
    <location>
        <begin position="632"/>
        <end position="641"/>
    </location>
</feature>
<dbReference type="PRINTS" id="PR00065">
    <property type="entry name" value="TEADOMAIN"/>
</dbReference>
<evidence type="ECO:0000313" key="12">
    <source>
        <dbReference type="Proteomes" id="UP000325672"/>
    </source>
</evidence>
<sequence length="757" mass="84555">MFQNQQSLASRGSLSYQELPNTSGDTQTYSDNFTHSDTAGYGDNRQQSLFGEPHAPVPNHPPPTTTSSLDHPQLASHRYPVKRLRRLPLSDSASASFRTERSYLKSQKYMEYRARPRRDTGKDGEPVWSDELEDAFQEALEANPPMGRRKCYERGKSYGRNELIANYVYKSTGKRRTRVQVSSHLQVLDSFLKGNPDWERLVRGQPAGHSNSQTDPSGPRWRSSIDTSPSNHCNSYVDVVQCLKFDMWATAPTMPEGMEHAFHVYTRLMGNQREAPMPLENLTNWRTSFPRLNSSPLDVNDSLNCEILLIEASLKLMDDFPPVGSKLGISLELDIASPTSGEAPMSNQMENWSCSTYLYEDGQSAFISKHNLPKQHATKVKPPFESSWWVKVFTSLTEEKLQAESSGRHHVAEERSRQYFRTLTAVQEICASKPASLPRLHNRCPDSSSDEGKRMAIILWKFHQARPNEVGATIWRRLITSPSRTFTNSPRPTNPIILPRLSSLDSALPSSRPIPNTYQATQTHVPLVDWPFDMLSINKSEEGLSAKRNSAWTLDPFPSLQQQTSFDVSISTPMRPPTPPLPQKSVTTYGLGHESHSVCRDDLVGIMGAMSGDGGTNRARLQSPLEDNLRMESTGQDTFSQDWHPGGPKASAKDAPSAGDGANTWQFTQTGGITDSGYASTRVDTYGCIKSGRNIQPELPSDSGYVSVEQLPTPQTQTSLQMDAAKTVYSDTSNWFTKAVSWQPDAQTMKRISRSQP</sequence>
<evidence type="ECO:0000259" key="10">
    <source>
        <dbReference type="PROSITE" id="PS51088"/>
    </source>
</evidence>
<dbReference type="Gene3D" id="6.10.20.40">
    <property type="entry name" value="TEA/ATTS domain"/>
    <property type="match status" value="1"/>
</dbReference>
<dbReference type="GeneID" id="43646007"/>
<dbReference type="GO" id="GO:0048315">
    <property type="term" value="P:conidium formation"/>
    <property type="evidence" value="ECO:0007669"/>
    <property type="project" value="UniProtKB-KW"/>
</dbReference>
<dbReference type="InterPro" id="IPR038096">
    <property type="entry name" value="TEA/ATTS_sf"/>
</dbReference>
<keyword evidence="5" id="KW-0804">Transcription</keyword>
<proteinExistence type="inferred from homology"/>
<dbReference type="SMART" id="SM00426">
    <property type="entry name" value="TEA"/>
    <property type="match status" value="1"/>
</dbReference>
<evidence type="ECO:0000256" key="4">
    <source>
        <dbReference type="ARBA" id="ARBA00023159"/>
    </source>
</evidence>
<feature type="compositionally biased region" description="Pro residues" evidence="9">
    <location>
        <begin position="55"/>
        <end position="64"/>
    </location>
</feature>
<dbReference type="AlphaFoldDB" id="A0A5N6SW60"/>
<accession>A0A5N6SW60</accession>
<keyword evidence="6" id="KW-0539">Nucleus</keyword>
<feature type="region of interest" description="Disordered" evidence="9">
    <location>
        <begin position="202"/>
        <end position="226"/>
    </location>
</feature>
<dbReference type="PROSITE" id="PS51088">
    <property type="entry name" value="TEA_2"/>
    <property type="match status" value="1"/>
</dbReference>
<dbReference type="GO" id="GO:0005667">
    <property type="term" value="C:transcription regulator complex"/>
    <property type="evidence" value="ECO:0007669"/>
    <property type="project" value="TreeGrafter"/>
</dbReference>
<name>A0A5N6SW60_ASPPS</name>
<feature type="DNA-binding region" description="TEA" evidence="8">
    <location>
        <begin position="121"/>
        <end position="195"/>
    </location>
</feature>
<dbReference type="EMBL" id="ML743568">
    <property type="protein sequence ID" value="KAE8138926.1"/>
    <property type="molecule type" value="Genomic_DNA"/>
</dbReference>
<dbReference type="RefSeq" id="XP_031914989.1">
    <property type="nucleotide sequence ID" value="XM_032061797.1"/>
</dbReference>
<evidence type="ECO:0000256" key="7">
    <source>
        <dbReference type="ARBA" id="ARBA00023321"/>
    </source>
</evidence>
<reference evidence="11 12" key="1">
    <citation type="submission" date="2019-04" db="EMBL/GenBank/DDBJ databases">
        <title>Friends and foes A comparative genomics study of 23 Aspergillus species from section Flavi.</title>
        <authorList>
            <consortium name="DOE Joint Genome Institute"/>
            <person name="Kjaerbolling I."/>
            <person name="Vesth T."/>
            <person name="Frisvad J.C."/>
            <person name="Nybo J.L."/>
            <person name="Theobald S."/>
            <person name="Kildgaard S."/>
            <person name="Isbrandt T."/>
            <person name="Kuo A."/>
            <person name="Sato A."/>
            <person name="Lyhne E.K."/>
            <person name="Kogle M.E."/>
            <person name="Wiebenga A."/>
            <person name="Kun R.S."/>
            <person name="Lubbers R.J."/>
            <person name="Makela M.R."/>
            <person name="Barry K."/>
            <person name="Chovatia M."/>
            <person name="Clum A."/>
            <person name="Daum C."/>
            <person name="Haridas S."/>
            <person name="He G."/>
            <person name="LaButti K."/>
            <person name="Lipzen A."/>
            <person name="Mondo S."/>
            <person name="Riley R."/>
            <person name="Salamov A."/>
            <person name="Simmons B.A."/>
            <person name="Magnuson J.K."/>
            <person name="Henrissat B."/>
            <person name="Mortensen U.H."/>
            <person name="Larsen T.O."/>
            <person name="Devries R.P."/>
            <person name="Grigoriev I.V."/>
            <person name="Machida M."/>
            <person name="Baker S.E."/>
            <person name="Andersen M.R."/>
        </authorList>
    </citation>
    <scope>NUCLEOTIDE SEQUENCE [LARGE SCALE GENOMIC DNA]</scope>
    <source>
        <strain evidence="11 12">CBS 117625</strain>
    </source>
</reference>
<keyword evidence="12" id="KW-1185">Reference proteome</keyword>
<gene>
    <name evidence="11" type="ORF">BDV38DRAFT_291656</name>
</gene>
<dbReference type="PANTHER" id="PTHR11834:SF0">
    <property type="entry name" value="PROTEIN SCALLOPED"/>
    <property type="match status" value="1"/>
</dbReference>
<feature type="region of interest" description="Disordered" evidence="9">
    <location>
        <begin position="632"/>
        <end position="676"/>
    </location>
</feature>